<keyword evidence="1" id="KW-0812">Transmembrane</keyword>
<dbReference type="Proteomes" id="UP001084197">
    <property type="component" value="Unassembled WGS sequence"/>
</dbReference>
<evidence type="ECO:0000256" key="1">
    <source>
        <dbReference type="SAM" id="Phobius"/>
    </source>
</evidence>
<organism evidence="2 3">
    <name type="scientific">Natronobacillus azotifigens</name>
    <dbReference type="NCBI Taxonomy" id="472978"/>
    <lineage>
        <taxon>Bacteria</taxon>
        <taxon>Bacillati</taxon>
        <taxon>Bacillota</taxon>
        <taxon>Bacilli</taxon>
        <taxon>Bacillales</taxon>
        <taxon>Bacillaceae</taxon>
        <taxon>Natronobacillus</taxon>
    </lineage>
</organism>
<dbReference type="AlphaFoldDB" id="A0A9J6REQ0"/>
<accession>A0A9J6REQ0</accession>
<feature type="transmembrane region" description="Helical" evidence="1">
    <location>
        <begin position="69"/>
        <end position="90"/>
    </location>
</feature>
<keyword evidence="1" id="KW-0472">Membrane</keyword>
<proteinExistence type="predicted"/>
<keyword evidence="1" id="KW-1133">Transmembrane helix</keyword>
<dbReference type="Pfam" id="PF14118">
    <property type="entry name" value="YfzA"/>
    <property type="match status" value="1"/>
</dbReference>
<sequence>MENEEKSSRSSPVKRWLILIGLFLLVQLIFFGIDGTMLEPNINDSGRLFARIGRWVLESKLFTEWITLYGYPFFNMLMTIHIIALLFQAINDIRSSVFSKNER</sequence>
<keyword evidence="3" id="KW-1185">Reference proteome</keyword>
<gene>
    <name evidence="2" type="ORF">OWO01_11540</name>
</gene>
<dbReference type="RefSeq" id="WP_268780608.1">
    <property type="nucleotide sequence ID" value="NZ_JAPRAT010000023.1"/>
</dbReference>
<evidence type="ECO:0000313" key="3">
    <source>
        <dbReference type="Proteomes" id="UP001084197"/>
    </source>
</evidence>
<dbReference type="EMBL" id="JAPRAT010000023">
    <property type="protein sequence ID" value="MCZ0703844.1"/>
    <property type="molecule type" value="Genomic_DNA"/>
</dbReference>
<evidence type="ECO:0008006" key="4">
    <source>
        <dbReference type="Google" id="ProtNLM"/>
    </source>
</evidence>
<comment type="caution">
    <text evidence="2">The sequence shown here is derived from an EMBL/GenBank/DDBJ whole genome shotgun (WGS) entry which is preliminary data.</text>
</comment>
<reference evidence="2" key="1">
    <citation type="submission" date="2022-11" db="EMBL/GenBank/DDBJ databases">
        <title>WGS of Natronobacillus azotifigens 24KS-1, an anaerobic diazotrophic haloalkaliphile from soda-rich habitats.</title>
        <authorList>
            <person name="Sorokin D.Y."/>
            <person name="Merkel A.Y."/>
        </authorList>
    </citation>
    <scope>NUCLEOTIDE SEQUENCE</scope>
    <source>
        <strain evidence="2">24KS-1</strain>
    </source>
</reference>
<evidence type="ECO:0000313" key="2">
    <source>
        <dbReference type="EMBL" id="MCZ0703844.1"/>
    </source>
</evidence>
<name>A0A9J6REQ0_9BACI</name>
<protein>
    <recommendedName>
        <fullName evidence="4">YfzA-like protein</fullName>
    </recommendedName>
</protein>
<dbReference type="InterPro" id="IPR025627">
    <property type="entry name" value="YfzA"/>
</dbReference>
<feature type="transmembrane region" description="Helical" evidence="1">
    <location>
        <begin position="16"/>
        <end position="33"/>
    </location>
</feature>